<evidence type="ECO:0000256" key="2">
    <source>
        <dbReference type="ARBA" id="ARBA00010663"/>
    </source>
</evidence>
<dbReference type="InterPro" id="IPR053219">
    <property type="entry name" value="GPCR_Dmsr-1"/>
</dbReference>
<proteinExistence type="inferred from homology"/>
<dbReference type="CDD" id="cd14978">
    <property type="entry name" value="7tmA_FMRFamide_R-like"/>
    <property type="match status" value="1"/>
</dbReference>
<dbReference type="InParanoid" id="A0A482XGM6"/>
<evidence type="ECO:0000259" key="7">
    <source>
        <dbReference type="PROSITE" id="PS50262"/>
    </source>
</evidence>
<dbReference type="Proteomes" id="UP000291343">
    <property type="component" value="Unassembled WGS sequence"/>
</dbReference>
<evidence type="ECO:0000256" key="6">
    <source>
        <dbReference type="SAM" id="Phobius"/>
    </source>
</evidence>
<dbReference type="EMBL" id="QKKF02010319">
    <property type="protein sequence ID" value="RZF44639.1"/>
    <property type="molecule type" value="Genomic_DNA"/>
</dbReference>
<dbReference type="SUPFAM" id="SSF81321">
    <property type="entry name" value="Family A G protein-coupled receptor-like"/>
    <property type="match status" value="1"/>
</dbReference>
<evidence type="ECO:0000313" key="9">
    <source>
        <dbReference type="Proteomes" id="UP000291343"/>
    </source>
</evidence>
<organism evidence="8 9">
    <name type="scientific">Laodelphax striatellus</name>
    <name type="common">Small brown planthopper</name>
    <name type="synonym">Delphax striatella</name>
    <dbReference type="NCBI Taxonomy" id="195883"/>
    <lineage>
        <taxon>Eukaryota</taxon>
        <taxon>Metazoa</taxon>
        <taxon>Ecdysozoa</taxon>
        <taxon>Arthropoda</taxon>
        <taxon>Hexapoda</taxon>
        <taxon>Insecta</taxon>
        <taxon>Pterygota</taxon>
        <taxon>Neoptera</taxon>
        <taxon>Paraneoptera</taxon>
        <taxon>Hemiptera</taxon>
        <taxon>Auchenorrhyncha</taxon>
        <taxon>Fulgoroidea</taxon>
        <taxon>Delphacidae</taxon>
        <taxon>Criomorphinae</taxon>
        <taxon>Laodelphax</taxon>
    </lineage>
</organism>
<evidence type="ECO:0000313" key="8">
    <source>
        <dbReference type="EMBL" id="RZF44639.1"/>
    </source>
</evidence>
<protein>
    <recommendedName>
        <fullName evidence="7">G-protein coupled receptors family 1 profile domain-containing protein</fullName>
    </recommendedName>
</protein>
<evidence type="ECO:0000256" key="3">
    <source>
        <dbReference type="ARBA" id="ARBA00022692"/>
    </source>
</evidence>
<feature type="transmembrane region" description="Helical" evidence="6">
    <location>
        <begin position="279"/>
        <end position="302"/>
    </location>
</feature>
<comment type="similarity">
    <text evidence="2">Belongs to the G-protein coupled receptor 1 family.</text>
</comment>
<reference evidence="8 9" key="1">
    <citation type="journal article" date="2017" name="Gigascience">
        <title>Genome sequence of the small brown planthopper, Laodelphax striatellus.</title>
        <authorList>
            <person name="Zhu J."/>
            <person name="Jiang F."/>
            <person name="Wang X."/>
            <person name="Yang P."/>
            <person name="Bao Y."/>
            <person name="Zhao W."/>
            <person name="Wang W."/>
            <person name="Lu H."/>
            <person name="Wang Q."/>
            <person name="Cui N."/>
            <person name="Li J."/>
            <person name="Chen X."/>
            <person name="Luo L."/>
            <person name="Yu J."/>
            <person name="Kang L."/>
            <person name="Cui F."/>
        </authorList>
    </citation>
    <scope>NUCLEOTIDE SEQUENCE [LARGE SCALE GENOMIC DNA]</scope>
    <source>
        <strain evidence="8">Lst14</strain>
    </source>
</reference>
<dbReference type="InterPro" id="IPR017452">
    <property type="entry name" value="GPCR_Rhodpsn_7TM"/>
</dbReference>
<evidence type="ECO:0000256" key="1">
    <source>
        <dbReference type="ARBA" id="ARBA00004370"/>
    </source>
</evidence>
<comment type="subcellular location">
    <subcellularLocation>
        <location evidence="1">Membrane</location>
    </subcellularLocation>
</comment>
<dbReference type="GO" id="GO:0008528">
    <property type="term" value="F:G protein-coupled peptide receptor activity"/>
    <property type="evidence" value="ECO:0007669"/>
    <property type="project" value="InterPro"/>
</dbReference>
<dbReference type="PRINTS" id="PR00237">
    <property type="entry name" value="GPCRRHODOPSN"/>
</dbReference>
<dbReference type="Gene3D" id="1.20.1070.10">
    <property type="entry name" value="Rhodopsin 7-helix transmembrane proteins"/>
    <property type="match status" value="1"/>
</dbReference>
<dbReference type="AlphaFoldDB" id="A0A482XGM6"/>
<feature type="transmembrane region" description="Helical" evidence="6">
    <location>
        <begin position="185"/>
        <end position="203"/>
    </location>
</feature>
<dbReference type="Pfam" id="PF10324">
    <property type="entry name" value="7TM_GPCR_Srw"/>
    <property type="match status" value="1"/>
</dbReference>
<feature type="domain" description="G-protein coupled receptors family 1 profile" evidence="7">
    <location>
        <begin position="115"/>
        <end position="405"/>
    </location>
</feature>
<evidence type="ECO:0000256" key="5">
    <source>
        <dbReference type="ARBA" id="ARBA00023136"/>
    </source>
</evidence>
<dbReference type="OrthoDB" id="5864054at2759"/>
<feature type="transmembrane region" description="Helical" evidence="6">
    <location>
        <begin position="385"/>
        <end position="406"/>
    </location>
</feature>
<sequence length="440" mass="49588">MINKSVRTVIKSLEAALSKLRNSSVSVVNENKHLVEMDKQFILSSHETLLSYLNLTEEDVDYMMTLNLTFSNSSGVDPAAVPACYCSGGIRDVAKSYRSVHGYVSLIVCAFGTIANLLNVIVLTRKELCSVPINRILTGIAIADMLVMLEYVPFACYMYLRPSVLSEFTYPGAVFILFHTHFSQVLHTISICLTLTLAIWRYVAIRYPQQSHILCTEQRCHQALSAAFLLPLLICAPSYLNFSIRSTKVLEKSGVVVLYHIDLSQVAKEDDGLLYIVNLWVYAVLIKLFPCLLLTVISYWLINVLYRVNRKKQELKGNTFNMTGTGAEASGAKPKLDRAGKRIDRTTRMLVAVLLLFLITEFPQGILGLLSGILGRCFFKNCYHLFGEIMDILALLNGAINFILYCSMSRQFRTTFNELFKPKLLRKWAPSHTEVQTTFV</sequence>
<keyword evidence="3 6" id="KW-0812">Transmembrane</keyword>
<dbReference type="FunCoup" id="A0A482XGM6">
    <property type="interactions" value="27"/>
</dbReference>
<evidence type="ECO:0000256" key="4">
    <source>
        <dbReference type="ARBA" id="ARBA00022989"/>
    </source>
</evidence>
<comment type="caution">
    <text evidence="8">The sequence shown here is derived from an EMBL/GenBank/DDBJ whole genome shotgun (WGS) entry which is preliminary data.</text>
</comment>
<dbReference type="PANTHER" id="PTHR46273:SF4">
    <property type="entry name" value="AT19640P"/>
    <property type="match status" value="1"/>
</dbReference>
<dbReference type="InterPro" id="IPR019427">
    <property type="entry name" value="7TM_GPCR_serpentine_rcpt_Srw"/>
</dbReference>
<keyword evidence="5 6" id="KW-0472">Membrane</keyword>
<name>A0A482XGM6_LAOST</name>
<gene>
    <name evidence="8" type="ORF">LSTR_LSTR000591</name>
</gene>
<feature type="transmembrane region" description="Helical" evidence="6">
    <location>
        <begin position="136"/>
        <end position="160"/>
    </location>
</feature>
<dbReference type="STRING" id="195883.A0A482XGM6"/>
<dbReference type="GO" id="GO:0005886">
    <property type="term" value="C:plasma membrane"/>
    <property type="evidence" value="ECO:0007669"/>
    <property type="project" value="TreeGrafter"/>
</dbReference>
<dbReference type="PROSITE" id="PS50262">
    <property type="entry name" value="G_PROTEIN_RECEP_F1_2"/>
    <property type="match status" value="1"/>
</dbReference>
<keyword evidence="9" id="KW-1185">Reference proteome</keyword>
<dbReference type="SMR" id="A0A482XGM6"/>
<dbReference type="InterPro" id="IPR000276">
    <property type="entry name" value="GPCR_Rhodpsn"/>
</dbReference>
<dbReference type="PANTHER" id="PTHR46273">
    <property type="entry name" value="MYOSUPPRESSIN RECEPTOR 1, ISOFORM B-RELATED"/>
    <property type="match status" value="1"/>
</dbReference>
<accession>A0A482XGM6</accession>
<feature type="transmembrane region" description="Helical" evidence="6">
    <location>
        <begin position="103"/>
        <end position="124"/>
    </location>
</feature>
<keyword evidence="4 6" id="KW-1133">Transmembrane helix</keyword>
<feature type="transmembrane region" description="Helical" evidence="6">
    <location>
        <begin position="223"/>
        <end position="240"/>
    </location>
</feature>
<feature type="transmembrane region" description="Helical" evidence="6">
    <location>
        <begin position="350"/>
        <end position="373"/>
    </location>
</feature>